<name>A0A9X6NK33_HYPEX</name>
<comment type="subcellular location">
    <subcellularLocation>
        <location evidence="1">Membrane</location>
        <topology evidence="1">Multi-pass membrane protein</topology>
    </subcellularLocation>
</comment>
<dbReference type="EMBL" id="MTYJ01001279">
    <property type="protein sequence ID" value="OWA55695.1"/>
    <property type="molecule type" value="Genomic_DNA"/>
</dbReference>
<evidence type="ECO:0000256" key="2">
    <source>
        <dbReference type="ARBA" id="ARBA00022692"/>
    </source>
</evidence>
<dbReference type="InterPro" id="IPR005178">
    <property type="entry name" value="Ostalpha/TMEM184C"/>
</dbReference>
<evidence type="ECO:0000313" key="6">
    <source>
        <dbReference type="EMBL" id="OWA55695.1"/>
    </source>
</evidence>
<dbReference type="OrthoDB" id="5348404at2759"/>
<dbReference type="GO" id="GO:0016020">
    <property type="term" value="C:membrane"/>
    <property type="evidence" value="ECO:0007669"/>
    <property type="project" value="UniProtKB-SubCell"/>
</dbReference>
<keyword evidence="7" id="KW-1185">Reference proteome</keyword>
<protein>
    <submittedName>
        <fullName evidence="6">Transmembrane protein 184C</fullName>
    </submittedName>
</protein>
<organism evidence="6 7">
    <name type="scientific">Hypsibius exemplaris</name>
    <name type="common">Freshwater tardigrade</name>
    <dbReference type="NCBI Taxonomy" id="2072580"/>
    <lineage>
        <taxon>Eukaryota</taxon>
        <taxon>Metazoa</taxon>
        <taxon>Ecdysozoa</taxon>
        <taxon>Tardigrada</taxon>
        <taxon>Eutardigrada</taxon>
        <taxon>Parachela</taxon>
        <taxon>Hypsibioidea</taxon>
        <taxon>Hypsibiidae</taxon>
        <taxon>Hypsibius</taxon>
    </lineage>
</organism>
<dbReference type="SMART" id="SM01417">
    <property type="entry name" value="Solute_trans_a"/>
    <property type="match status" value="1"/>
</dbReference>
<reference evidence="7" key="1">
    <citation type="submission" date="2017-01" db="EMBL/GenBank/DDBJ databases">
        <title>Comparative genomics of anhydrobiosis in the tardigrade Hypsibius dujardini.</title>
        <authorList>
            <person name="Yoshida Y."/>
            <person name="Koutsovoulos G."/>
            <person name="Laetsch D."/>
            <person name="Stevens L."/>
            <person name="Kumar S."/>
            <person name="Horikawa D."/>
            <person name="Ishino K."/>
            <person name="Komine S."/>
            <person name="Tomita M."/>
            <person name="Blaxter M."/>
            <person name="Arakawa K."/>
        </authorList>
    </citation>
    <scope>NUCLEOTIDE SEQUENCE [LARGE SCALE GENOMIC DNA]</scope>
    <source>
        <strain evidence="7">Z151</strain>
    </source>
</reference>
<evidence type="ECO:0000313" key="7">
    <source>
        <dbReference type="Proteomes" id="UP000192578"/>
    </source>
</evidence>
<evidence type="ECO:0000256" key="3">
    <source>
        <dbReference type="ARBA" id="ARBA00022989"/>
    </source>
</evidence>
<dbReference type="PANTHER" id="PTHR23423">
    <property type="entry name" value="ORGANIC SOLUTE TRANSPORTER-RELATED"/>
    <property type="match status" value="1"/>
</dbReference>
<evidence type="ECO:0000256" key="5">
    <source>
        <dbReference type="SAM" id="Phobius"/>
    </source>
</evidence>
<dbReference type="AlphaFoldDB" id="A0A9X6NK33"/>
<feature type="non-terminal residue" evidence="6">
    <location>
        <position position="163"/>
    </location>
</feature>
<feature type="transmembrane region" description="Helical" evidence="5">
    <location>
        <begin position="50"/>
        <end position="72"/>
    </location>
</feature>
<accession>A0A9X6NK33</accession>
<comment type="caution">
    <text evidence="6">The sequence shown here is derived from an EMBL/GenBank/DDBJ whole genome shotgun (WGS) entry which is preliminary data.</text>
</comment>
<gene>
    <name evidence="6" type="ORF">BV898_20083</name>
</gene>
<dbReference type="Pfam" id="PF03619">
    <property type="entry name" value="Solute_trans_a"/>
    <property type="match status" value="1"/>
</dbReference>
<sequence>MGNLRVICYKWRSWLEPLVFIIYLISLVVALPICVLIFKQDETNIRTRTWFIGGIFVFLSVPVSLHTIVQHLIHYTKPTLQRHIIRILWMPLIYAASAWFSLRFPAGAIYFDTFRECYEAYVIYNFMRFLLNYLSERCDIVYALELKPQQYHFYPFRWILPSW</sequence>
<keyword evidence="4 5" id="KW-0472">Membrane</keyword>
<feature type="transmembrane region" description="Helical" evidence="5">
    <location>
        <begin position="84"/>
        <end position="102"/>
    </location>
</feature>
<feature type="transmembrane region" description="Helical" evidence="5">
    <location>
        <begin position="20"/>
        <end position="38"/>
    </location>
</feature>
<keyword evidence="2 5" id="KW-0812">Transmembrane</keyword>
<evidence type="ECO:0000256" key="1">
    <source>
        <dbReference type="ARBA" id="ARBA00004141"/>
    </source>
</evidence>
<evidence type="ECO:0000256" key="4">
    <source>
        <dbReference type="ARBA" id="ARBA00023136"/>
    </source>
</evidence>
<proteinExistence type="predicted"/>
<keyword evidence="3 5" id="KW-1133">Transmembrane helix</keyword>
<dbReference type="Proteomes" id="UP000192578">
    <property type="component" value="Unassembled WGS sequence"/>
</dbReference>